<gene>
    <name evidence="2" type="ORF">GIL414_LOCUS2857</name>
    <name evidence="1" type="ORF">KQP761_LOCUS19582</name>
    <name evidence="3" type="ORF">SMN809_LOCUS16924</name>
</gene>
<dbReference type="Gene3D" id="3.40.980.10">
    <property type="entry name" value="MoaB/Mog-like domain"/>
    <property type="match status" value="1"/>
</dbReference>
<dbReference type="Proteomes" id="UP000681720">
    <property type="component" value="Unassembled WGS sequence"/>
</dbReference>
<dbReference type="Proteomes" id="UP000676336">
    <property type="component" value="Unassembled WGS sequence"/>
</dbReference>
<dbReference type="SUPFAM" id="SSF53218">
    <property type="entry name" value="Molybdenum cofactor biosynthesis proteins"/>
    <property type="match status" value="1"/>
</dbReference>
<sequence>MLYVLKNSYRYKNKAPRPSPSTVDFYFSDITVNKTPIVDGDSAKQNERIVQQILFTHCHRDLEQDSNKLIEQFCFVLNDVNTTCYDDPTKDHLGPATSAIVLDNLAHETLLKLWDEIRSDLILATGGTRISLYDITPEVLHRDTDDDIQMSEFALQKNVPLGFADLGLLATVELQIIHVYDKSRVVVLSIDSNKIMLMRIIRNFHSYSESFQTAISRIDSNETSVIPTLQSNHPIIHVQFNQPIDYPGETIVHRSYPILQYLTDNRIS</sequence>
<dbReference type="OrthoDB" id="4349954at2759"/>
<organism evidence="1 4">
    <name type="scientific">Rotaria magnacalcarata</name>
    <dbReference type="NCBI Taxonomy" id="392030"/>
    <lineage>
        <taxon>Eukaryota</taxon>
        <taxon>Metazoa</taxon>
        <taxon>Spiralia</taxon>
        <taxon>Gnathifera</taxon>
        <taxon>Rotifera</taxon>
        <taxon>Eurotatoria</taxon>
        <taxon>Bdelloidea</taxon>
        <taxon>Philodinida</taxon>
        <taxon>Philodinidae</taxon>
        <taxon>Rotaria</taxon>
    </lineage>
</organism>
<proteinExistence type="predicted"/>
<dbReference type="EMBL" id="CAJOBI010007703">
    <property type="protein sequence ID" value="CAF4092689.1"/>
    <property type="molecule type" value="Genomic_DNA"/>
</dbReference>
<reference evidence="1" key="1">
    <citation type="submission" date="2021-02" db="EMBL/GenBank/DDBJ databases">
        <authorList>
            <person name="Nowell W R."/>
        </authorList>
    </citation>
    <scope>NUCLEOTIDE SEQUENCE</scope>
</reference>
<dbReference type="EMBL" id="CAJNOW010010029">
    <property type="protein sequence ID" value="CAF1575270.1"/>
    <property type="molecule type" value="Genomic_DNA"/>
</dbReference>
<dbReference type="InterPro" id="IPR036425">
    <property type="entry name" value="MoaB/Mog-like_dom_sf"/>
</dbReference>
<evidence type="ECO:0000313" key="2">
    <source>
        <dbReference type="EMBL" id="CAF3831982.1"/>
    </source>
</evidence>
<evidence type="ECO:0000313" key="1">
    <source>
        <dbReference type="EMBL" id="CAF1575270.1"/>
    </source>
</evidence>
<comment type="caution">
    <text evidence="1">The sequence shown here is derived from an EMBL/GenBank/DDBJ whole genome shotgun (WGS) entry which is preliminary data.</text>
</comment>
<accession>A0A815YV32</accession>
<evidence type="ECO:0000313" key="3">
    <source>
        <dbReference type="EMBL" id="CAF4092689.1"/>
    </source>
</evidence>
<dbReference type="Proteomes" id="UP000663834">
    <property type="component" value="Unassembled WGS sequence"/>
</dbReference>
<dbReference type="EMBL" id="CAJOBJ010000586">
    <property type="protein sequence ID" value="CAF3831982.1"/>
    <property type="molecule type" value="Genomic_DNA"/>
</dbReference>
<name>A0A815YV32_9BILA</name>
<dbReference type="AlphaFoldDB" id="A0A815YV32"/>
<protein>
    <submittedName>
        <fullName evidence="1">Uncharacterized protein</fullName>
    </submittedName>
</protein>
<evidence type="ECO:0000313" key="4">
    <source>
        <dbReference type="Proteomes" id="UP000663834"/>
    </source>
</evidence>